<name>A0A7W3QM59_ACTNM</name>
<evidence type="ECO:0000313" key="4">
    <source>
        <dbReference type="Proteomes" id="UP000572680"/>
    </source>
</evidence>
<feature type="transmembrane region" description="Helical" evidence="2">
    <location>
        <begin position="126"/>
        <end position="143"/>
    </location>
</feature>
<evidence type="ECO:0000313" key="3">
    <source>
        <dbReference type="EMBL" id="MBA8952214.1"/>
    </source>
</evidence>
<dbReference type="RefSeq" id="WP_246443013.1">
    <property type="nucleotide sequence ID" value="NZ_BAAALP010000018.1"/>
</dbReference>
<comment type="caution">
    <text evidence="3">The sequence shown here is derived from an EMBL/GenBank/DDBJ whole genome shotgun (WGS) entry which is preliminary data.</text>
</comment>
<proteinExistence type="predicted"/>
<keyword evidence="3" id="KW-0969">Cilium</keyword>
<keyword evidence="3" id="KW-0966">Cell projection</keyword>
<reference evidence="3 4" key="1">
    <citation type="submission" date="2020-08" db="EMBL/GenBank/DDBJ databases">
        <title>Genomic Encyclopedia of Type Strains, Phase IV (KMG-IV): sequencing the most valuable type-strain genomes for metagenomic binning, comparative biology and taxonomic classification.</title>
        <authorList>
            <person name="Goeker M."/>
        </authorList>
    </citation>
    <scope>NUCLEOTIDE SEQUENCE [LARGE SCALE GENOMIC DNA]</scope>
    <source>
        <strain evidence="3 4">DSM 44197</strain>
    </source>
</reference>
<feature type="transmembrane region" description="Helical" evidence="2">
    <location>
        <begin position="102"/>
        <end position="120"/>
    </location>
</feature>
<protein>
    <submittedName>
        <fullName evidence="3">Flagellar biosynthetic protein FliP</fullName>
    </submittedName>
</protein>
<keyword evidence="4" id="KW-1185">Reference proteome</keyword>
<feature type="transmembrane region" description="Helical" evidence="2">
    <location>
        <begin position="32"/>
        <end position="53"/>
    </location>
</feature>
<feature type="transmembrane region" description="Helical" evidence="2">
    <location>
        <begin position="73"/>
        <end position="90"/>
    </location>
</feature>
<organism evidence="3 4">
    <name type="scientific">Actinomadura namibiensis</name>
    <dbReference type="NCBI Taxonomy" id="182080"/>
    <lineage>
        <taxon>Bacteria</taxon>
        <taxon>Bacillati</taxon>
        <taxon>Actinomycetota</taxon>
        <taxon>Actinomycetes</taxon>
        <taxon>Streptosporangiales</taxon>
        <taxon>Thermomonosporaceae</taxon>
        <taxon>Actinomadura</taxon>
    </lineage>
</organism>
<dbReference type="AlphaFoldDB" id="A0A7W3QM59"/>
<evidence type="ECO:0000256" key="1">
    <source>
        <dbReference type="SAM" id="MobiDB-lite"/>
    </source>
</evidence>
<evidence type="ECO:0000256" key="2">
    <source>
        <dbReference type="SAM" id="Phobius"/>
    </source>
</evidence>
<dbReference type="EMBL" id="JACJIA010000004">
    <property type="protein sequence ID" value="MBA8952214.1"/>
    <property type="molecule type" value="Genomic_DNA"/>
</dbReference>
<feature type="region of interest" description="Disordered" evidence="1">
    <location>
        <begin position="1"/>
        <end position="21"/>
    </location>
</feature>
<keyword evidence="3" id="KW-0282">Flagellum</keyword>
<accession>A0A7W3QM59</accession>
<dbReference type="Proteomes" id="UP000572680">
    <property type="component" value="Unassembled WGS sequence"/>
</dbReference>
<feature type="compositionally biased region" description="Polar residues" evidence="1">
    <location>
        <begin position="1"/>
        <end position="10"/>
    </location>
</feature>
<keyword evidence="2" id="KW-0472">Membrane</keyword>
<sequence>MTEQQWNTVPSRPAPEAATPPARRRVLNRRFALHYAEMVASMFAGMLVFGGLWSSGLTLFGRPEVLARDDVGSLVMATAMSAGMAVWMRYRRHGWGPVAEMCAAMYASFAILFPPLWAGLMDGGTVMMLGHVLMFPAMLAVMLRRPEEYSHRH</sequence>
<gene>
    <name evidence="3" type="ORF">HNR61_003854</name>
</gene>
<keyword evidence="2" id="KW-0812">Transmembrane</keyword>
<keyword evidence="2" id="KW-1133">Transmembrane helix</keyword>